<gene>
    <name evidence="7" type="primary">pyrC</name>
    <name evidence="10" type="ORF">OP8BY_1531</name>
</gene>
<protein>
    <recommendedName>
        <fullName evidence="7">Dihydroorotase</fullName>
        <shortName evidence="7">DHOase</shortName>
        <ecNumber evidence="7">3.5.2.3</ecNumber>
    </recommendedName>
</protein>
<dbReference type="EC" id="3.5.2.3" evidence="7"/>
<comment type="catalytic activity">
    <reaction evidence="7">
        <text>(S)-dihydroorotate + H2O = N-carbamoyl-L-aspartate + H(+)</text>
        <dbReference type="Rhea" id="RHEA:24296"/>
        <dbReference type="ChEBI" id="CHEBI:15377"/>
        <dbReference type="ChEBI" id="CHEBI:15378"/>
        <dbReference type="ChEBI" id="CHEBI:30864"/>
        <dbReference type="ChEBI" id="CHEBI:32814"/>
        <dbReference type="EC" id="3.5.2.3"/>
    </reaction>
</comment>
<accession>A0A3E2BJC2</accession>
<evidence type="ECO:0000256" key="1">
    <source>
        <dbReference type="ARBA" id="ARBA00002368"/>
    </source>
</evidence>
<dbReference type="InterPro" id="IPR032466">
    <property type="entry name" value="Metal_Hydrolase"/>
</dbReference>
<evidence type="ECO:0000313" key="11">
    <source>
        <dbReference type="Proteomes" id="UP000257323"/>
    </source>
</evidence>
<dbReference type="GO" id="GO:0006145">
    <property type="term" value="P:purine nucleobase catabolic process"/>
    <property type="evidence" value="ECO:0007669"/>
    <property type="project" value="TreeGrafter"/>
</dbReference>
<feature type="binding site" evidence="7">
    <location>
        <position position="232"/>
    </location>
    <ligand>
        <name>Zn(2+)</name>
        <dbReference type="ChEBI" id="CHEBI:29105"/>
        <label>2</label>
    </ligand>
</feature>
<dbReference type="PROSITE" id="PS00482">
    <property type="entry name" value="DIHYDROOROTASE_1"/>
    <property type="match status" value="1"/>
</dbReference>
<dbReference type="EMBL" id="QUAH01000018">
    <property type="protein sequence ID" value="RFT14838.1"/>
    <property type="molecule type" value="Genomic_DNA"/>
</dbReference>
<evidence type="ECO:0000256" key="2">
    <source>
        <dbReference type="ARBA" id="ARBA00010286"/>
    </source>
</evidence>
<name>A0A3E2BJC2_9BACT</name>
<comment type="caution">
    <text evidence="10">The sequence shown here is derived from an EMBL/GenBank/DDBJ whole genome shotgun (WGS) entry which is preliminary data.</text>
</comment>
<dbReference type="AlphaFoldDB" id="A0A3E2BJC2"/>
<evidence type="ECO:0000256" key="7">
    <source>
        <dbReference type="HAMAP-Rule" id="MF_00220"/>
    </source>
</evidence>
<evidence type="ECO:0000256" key="5">
    <source>
        <dbReference type="ARBA" id="ARBA00022833"/>
    </source>
</evidence>
<feature type="binding site" evidence="7">
    <location>
        <position position="152"/>
    </location>
    <ligand>
        <name>Zn(2+)</name>
        <dbReference type="ChEBI" id="CHEBI:29105"/>
        <label>1</label>
    </ligand>
</feature>
<evidence type="ECO:0000259" key="8">
    <source>
        <dbReference type="Pfam" id="PF07969"/>
    </source>
</evidence>
<dbReference type="GO" id="GO:0044205">
    <property type="term" value="P:'de novo' UMP biosynthetic process"/>
    <property type="evidence" value="ECO:0007669"/>
    <property type="project" value="UniProtKB-UniRule"/>
</dbReference>
<feature type="active site" evidence="7">
    <location>
        <position position="305"/>
    </location>
</feature>
<dbReference type="PANTHER" id="PTHR43668">
    <property type="entry name" value="ALLANTOINASE"/>
    <property type="match status" value="1"/>
</dbReference>
<dbReference type="InterPro" id="IPR004722">
    <property type="entry name" value="DHOase"/>
</dbReference>
<evidence type="ECO:0000313" key="10">
    <source>
        <dbReference type="EMBL" id="RFT14838.1"/>
    </source>
</evidence>
<feature type="binding site" evidence="7">
    <location>
        <begin position="323"/>
        <end position="324"/>
    </location>
    <ligand>
        <name>substrate</name>
    </ligand>
</feature>
<sequence length="429" mass="46153">MKLLIKKGRILDPGQKIDGVFDLLLADGRIVEIKPEIRVEADRVVEAGGLLVAPGFIDLHVHLREPGFEHKETIASGSRAAARGGFTTVCCMPNTSPVADSVEIIRFIREKASQDAVVNVLPVAAISVGQKGQELAPLEELAAAGAIAFSDDGQPVWNSALMRLAMEKAAGLGRLLIDHCEEKSLAAGGVINEGRVSRSLNLPGIPAEAEEIMVARDLILARHSGWPVHLAHLSTAGSVELLGWAKAAGVPVSAEVTPHHLLLTEEQLLTRDPVYKVNPPLRTEADRQALLQALRRGLIEVIATDHAPHAEQEKNQGLEKAPFGLNGLETAIPSLLDRLVKSGELPLERLIEALTIAPARLLGLENKGRIKIGADADLVLLDLSGKAMIRREDLQSRSKNTPFLNTDFHGAVVMTLVGGKVAYPFEMKY</sequence>
<dbReference type="Pfam" id="PF12890">
    <property type="entry name" value="DHOase"/>
    <property type="match status" value="1"/>
</dbReference>
<keyword evidence="6 7" id="KW-0665">Pyrimidine biosynthesis</keyword>
<comment type="pathway">
    <text evidence="7">Pyrimidine metabolism; UMP biosynthesis via de novo pathway; (S)-dihydroorotate from bicarbonate: step 3/3.</text>
</comment>
<dbReference type="GO" id="GO:0004151">
    <property type="term" value="F:dihydroorotase activity"/>
    <property type="evidence" value="ECO:0007669"/>
    <property type="project" value="UniProtKB-UniRule"/>
</dbReference>
<dbReference type="HAMAP" id="MF_00220_B">
    <property type="entry name" value="PyrC_classI_B"/>
    <property type="match status" value="1"/>
</dbReference>
<dbReference type="Pfam" id="PF07969">
    <property type="entry name" value="Amidohydro_3"/>
    <property type="match status" value="1"/>
</dbReference>
<comment type="cofactor">
    <cofactor evidence="7">
        <name>Zn(2+)</name>
        <dbReference type="ChEBI" id="CHEBI:29105"/>
    </cofactor>
    <text evidence="7">Binds 2 Zn(2+) ions per subunit.</text>
</comment>
<dbReference type="Gene3D" id="3.20.20.140">
    <property type="entry name" value="Metal-dependent hydrolases"/>
    <property type="match status" value="1"/>
</dbReference>
<keyword evidence="3 7" id="KW-0479">Metal-binding</keyword>
<feature type="binding site" evidence="7">
    <location>
        <position position="94"/>
    </location>
    <ligand>
        <name>substrate</name>
    </ligand>
</feature>
<dbReference type="Gene3D" id="2.30.40.10">
    <property type="entry name" value="Urease, subunit C, domain 1"/>
    <property type="match status" value="1"/>
</dbReference>
<feature type="binding site" evidence="7">
    <location>
        <position position="278"/>
    </location>
    <ligand>
        <name>substrate</name>
    </ligand>
</feature>
<dbReference type="InterPro" id="IPR024403">
    <property type="entry name" value="DHOase_cat"/>
</dbReference>
<dbReference type="SUPFAM" id="SSF51556">
    <property type="entry name" value="Metallo-dependent hydrolases"/>
    <property type="match status" value="1"/>
</dbReference>
<feature type="binding site" evidence="7">
    <location>
        <position position="62"/>
    </location>
    <ligand>
        <name>Zn(2+)</name>
        <dbReference type="ChEBI" id="CHEBI:29105"/>
        <label>1</label>
    </ligand>
</feature>
<evidence type="ECO:0000259" key="9">
    <source>
        <dbReference type="Pfam" id="PF12890"/>
    </source>
</evidence>
<dbReference type="UniPathway" id="UPA00070">
    <property type="reaction ID" value="UER00117"/>
</dbReference>
<dbReference type="InterPro" id="IPR011059">
    <property type="entry name" value="Metal-dep_hydrolase_composite"/>
</dbReference>
<feature type="binding site" evidence="7">
    <location>
        <begin position="62"/>
        <end position="64"/>
    </location>
    <ligand>
        <name>substrate</name>
    </ligand>
</feature>
<keyword evidence="4 7" id="KW-0378">Hydrolase</keyword>
<dbReference type="CDD" id="cd01317">
    <property type="entry name" value="DHOase_IIa"/>
    <property type="match status" value="1"/>
</dbReference>
<dbReference type="InterPro" id="IPR050138">
    <property type="entry name" value="DHOase/Allantoinase_Hydrolase"/>
</dbReference>
<dbReference type="InterPro" id="IPR013108">
    <property type="entry name" value="Amidohydro_3"/>
</dbReference>
<dbReference type="GO" id="GO:0008270">
    <property type="term" value="F:zinc ion binding"/>
    <property type="evidence" value="ECO:0007669"/>
    <property type="project" value="UniProtKB-UniRule"/>
</dbReference>
<dbReference type="SUPFAM" id="SSF51338">
    <property type="entry name" value="Composite domain of metallo-dependent hydrolases"/>
    <property type="match status" value="1"/>
</dbReference>
<dbReference type="NCBIfam" id="TIGR00857">
    <property type="entry name" value="pyrC_multi"/>
    <property type="match status" value="1"/>
</dbReference>
<dbReference type="GO" id="GO:0004038">
    <property type="term" value="F:allantoinase activity"/>
    <property type="evidence" value="ECO:0007669"/>
    <property type="project" value="TreeGrafter"/>
</dbReference>
<feature type="binding site" evidence="7">
    <location>
        <position position="305"/>
    </location>
    <ligand>
        <name>Zn(2+)</name>
        <dbReference type="ChEBI" id="CHEBI:29105"/>
        <label>1</label>
    </ligand>
</feature>
<dbReference type="GO" id="GO:0005737">
    <property type="term" value="C:cytoplasm"/>
    <property type="evidence" value="ECO:0007669"/>
    <property type="project" value="TreeGrafter"/>
</dbReference>
<feature type="binding site" evidence="7">
    <location>
        <position position="152"/>
    </location>
    <ligand>
        <name>Zn(2+)</name>
        <dbReference type="ChEBI" id="CHEBI:29105"/>
        <label>2</label>
    </ligand>
</feature>
<dbReference type="Proteomes" id="UP000257323">
    <property type="component" value="Unassembled WGS sequence"/>
</dbReference>
<reference evidence="10 11" key="1">
    <citation type="submission" date="2018-08" db="EMBL/GenBank/DDBJ databases">
        <title>Genome analysis of the thermophilic bacterium of the candidate phylum Aminicenantes from deep subsurface aquifer revealed its physiology and ecological role.</title>
        <authorList>
            <person name="Kadnikov V.V."/>
            <person name="Mardanov A.V."/>
            <person name="Beletsky A.V."/>
            <person name="Karnachuk O.V."/>
            <person name="Ravin N.V."/>
        </authorList>
    </citation>
    <scope>NUCLEOTIDE SEQUENCE [LARGE SCALE GENOMIC DNA]</scope>
    <source>
        <strain evidence="10">BY38</strain>
    </source>
</reference>
<evidence type="ECO:0000256" key="6">
    <source>
        <dbReference type="ARBA" id="ARBA00022975"/>
    </source>
</evidence>
<proteinExistence type="inferred from homology"/>
<dbReference type="PROSITE" id="PS00483">
    <property type="entry name" value="DIHYDROOROTASE_2"/>
    <property type="match status" value="1"/>
</dbReference>
<organism evidence="10 11">
    <name type="scientific">Candidatus Saccharicenans subterraneus</name>
    <dbReference type="NCBI Taxonomy" id="2508984"/>
    <lineage>
        <taxon>Bacteria</taxon>
        <taxon>Candidatus Aminicenantota</taxon>
        <taxon>Candidatus Aminicenantia</taxon>
        <taxon>Candidatus Aminicenantales</taxon>
        <taxon>Candidatus Saccharicenantaceae</taxon>
        <taxon>Candidatus Saccharicenans</taxon>
    </lineage>
</organism>
<comment type="similarity">
    <text evidence="2 7">Belongs to the metallo-dependent hydrolases superfamily. DHOase family. Class I DHOase subfamily.</text>
</comment>
<evidence type="ECO:0000256" key="3">
    <source>
        <dbReference type="ARBA" id="ARBA00022723"/>
    </source>
</evidence>
<feature type="domain" description="Amidohydrolase 3" evidence="8">
    <location>
        <begin position="337"/>
        <end position="423"/>
    </location>
</feature>
<keyword evidence="5 7" id="KW-0862">Zinc</keyword>
<evidence type="ECO:0000256" key="4">
    <source>
        <dbReference type="ARBA" id="ARBA00022801"/>
    </source>
</evidence>
<feature type="binding site" evidence="7">
    <location>
        <position position="179"/>
    </location>
    <ligand>
        <name>Zn(2+)</name>
        <dbReference type="ChEBI" id="CHEBI:29105"/>
        <label>2</label>
    </ligand>
</feature>
<feature type="binding site" evidence="7">
    <location>
        <position position="309"/>
    </location>
    <ligand>
        <name>substrate</name>
    </ligand>
</feature>
<dbReference type="PANTHER" id="PTHR43668:SF2">
    <property type="entry name" value="ALLANTOINASE"/>
    <property type="match status" value="1"/>
</dbReference>
<feature type="binding site" evidence="7">
    <location>
        <position position="60"/>
    </location>
    <ligand>
        <name>Zn(2+)</name>
        <dbReference type="ChEBI" id="CHEBI:29105"/>
        <label>1</label>
    </ligand>
</feature>
<feature type="domain" description="Dihydroorotase catalytic" evidence="9">
    <location>
        <begin position="51"/>
        <end position="235"/>
    </location>
</feature>
<comment type="function">
    <text evidence="1 7">Catalyzes the reversible cyclization of carbamoyl aspartate to dihydroorotate.</text>
</comment>
<dbReference type="InterPro" id="IPR002195">
    <property type="entry name" value="Dihydroorotase_CS"/>
</dbReference>